<accession>D1P4S1</accession>
<comment type="caution">
    <text evidence="1">The sequence shown here is derived from an EMBL/GenBank/DDBJ whole genome shotgun (WGS) entry which is preliminary data.</text>
</comment>
<dbReference type="HOGENOM" id="CLU_3294972_0_0_6"/>
<dbReference type="Proteomes" id="UP000005512">
    <property type="component" value="Unassembled WGS sequence"/>
</dbReference>
<keyword evidence="2" id="KW-1185">Reference proteome</keyword>
<evidence type="ECO:0000313" key="1">
    <source>
        <dbReference type="EMBL" id="EFB71896.1"/>
    </source>
</evidence>
<dbReference type="AlphaFoldDB" id="D1P4S1"/>
<protein>
    <submittedName>
        <fullName evidence="1">Uncharacterized protein</fullName>
    </submittedName>
</protein>
<gene>
    <name evidence="1" type="ORF">PROVRUST_07222</name>
</gene>
<organism evidence="1 2">
    <name type="scientific">Providencia rustigianii DSM 4541</name>
    <dbReference type="NCBI Taxonomy" id="500637"/>
    <lineage>
        <taxon>Bacteria</taxon>
        <taxon>Pseudomonadati</taxon>
        <taxon>Pseudomonadota</taxon>
        <taxon>Gammaproteobacteria</taxon>
        <taxon>Enterobacterales</taxon>
        <taxon>Morganellaceae</taxon>
        <taxon>Providencia</taxon>
    </lineage>
</organism>
<dbReference type="STRING" id="500637.PROVRUST_07222"/>
<sequence>MEVACFAFILSLQRDPSLNSLKVKSKPLSIPYIDKGYNSY</sequence>
<reference evidence="1" key="1">
    <citation type="submission" date="2009-12" db="EMBL/GenBank/DDBJ databases">
        <authorList>
            <person name="Weinstock G."/>
            <person name="Sodergren E."/>
            <person name="Clifton S."/>
            <person name="Fulton L."/>
            <person name="Fulton B."/>
            <person name="Courtney L."/>
            <person name="Fronick C."/>
            <person name="Harrison M."/>
            <person name="Strong C."/>
            <person name="Farmer C."/>
            <person name="Delahaunty K."/>
            <person name="Markovic C."/>
            <person name="Hall O."/>
            <person name="Minx P."/>
            <person name="Tomlinson C."/>
            <person name="Mitreva M."/>
            <person name="Nelson J."/>
            <person name="Hou S."/>
            <person name="Wollam A."/>
            <person name="Pepin K.H."/>
            <person name="Johnson M."/>
            <person name="Bhonagiri V."/>
            <person name="Nash W.E."/>
            <person name="Warren W."/>
            <person name="Chinwalla A."/>
            <person name="Mardis E.R."/>
            <person name="Wilson R.K."/>
        </authorList>
    </citation>
    <scope>NUCLEOTIDE SEQUENCE [LARGE SCALE GENOMIC DNA]</scope>
    <source>
        <strain evidence="1">DSM 4541</strain>
    </source>
</reference>
<dbReference type="EMBL" id="ABXV02000030">
    <property type="protein sequence ID" value="EFB71896.1"/>
    <property type="molecule type" value="Genomic_DNA"/>
</dbReference>
<name>D1P4S1_9GAMM</name>
<proteinExistence type="predicted"/>
<evidence type="ECO:0000313" key="2">
    <source>
        <dbReference type="Proteomes" id="UP000005512"/>
    </source>
</evidence>